<sequence>MTEFRTAAELSARKAGKPISDRARMWAMEEAFICALTGQREYACYPKSFASYTAADMFARTVANRTRHSFRPEVCGFPGRFKTIITKDDGEYHVWVAYETNTSKEDSDA</sequence>
<name>A0A430F4J1_9BIFI</name>
<comment type="caution">
    <text evidence="1">The sequence shown here is derived from an EMBL/GenBank/DDBJ whole genome shotgun (WGS) entry which is preliminary data.</text>
</comment>
<evidence type="ECO:0000313" key="1">
    <source>
        <dbReference type="EMBL" id="RSX44651.1"/>
    </source>
</evidence>
<dbReference type="OrthoDB" id="142218at2"/>
<dbReference type="RefSeq" id="WP_126032899.1">
    <property type="nucleotide sequence ID" value="NZ_QXGI01000012.1"/>
</dbReference>
<dbReference type="EMBL" id="QXGI01000012">
    <property type="protein sequence ID" value="RSX44651.1"/>
    <property type="molecule type" value="Genomic_DNA"/>
</dbReference>
<keyword evidence="2" id="KW-1185">Reference proteome</keyword>
<protein>
    <submittedName>
        <fullName evidence="1">Uncharacterized protein</fullName>
    </submittedName>
</protein>
<organism evidence="1 2">
    <name type="scientific">Bifidobacterium castoris</name>
    <dbReference type="NCBI Taxonomy" id="2306972"/>
    <lineage>
        <taxon>Bacteria</taxon>
        <taxon>Bacillati</taxon>
        <taxon>Actinomycetota</taxon>
        <taxon>Actinomycetes</taxon>
        <taxon>Bifidobacteriales</taxon>
        <taxon>Bifidobacteriaceae</taxon>
        <taxon>Bifidobacterium</taxon>
    </lineage>
</organism>
<dbReference type="Proteomes" id="UP000288052">
    <property type="component" value="Unassembled WGS sequence"/>
</dbReference>
<reference evidence="1 2" key="1">
    <citation type="submission" date="2018-09" db="EMBL/GenBank/DDBJ databases">
        <title>Characterization of the phylogenetic diversity of five novel species belonging to the genus Bifidobacterium.</title>
        <authorList>
            <person name="Lugli G.A."/>
            <person name="Duranti S."/>
            <person name="Milani C."/>
        </authorList>
    </citation>
    <scope>NUCLEOTIDE SEQUENCE [LARGE SCALE GENOMIC DNA]</scope>
    <source>
        <strain evidence="1 2">2020B</strain>
    </source>
</reference>
<dbReference type="AlphaFoldDB" id="A0A430F4J1"/>
<evidence type="ECO:0000313" key="2">
    <source>
        <dbReference type="Proteomes" id="UP000288052"/>
    </source>
</evidence>
<proteinExistence type="predicted"/>
<gene>
    <name evidence="1" type="ORF">D2E22_1937</name>
</gene>
<accession>A0A430F4J1</accession>